<evidence type="ECO:0000256" key="3">
    <source>
        <dbReference type="ARBA" id="ARBA00022475"/>
    </source>
</evidence>
<evidence type="ECO:0000256" key="8">
    <source>
        <dbReference type="ARBA" id="ARBA00023136"/>
    </source>
</evidence>
<dbReference type="InterPro" id="IPR016785">
    <property type="entry name" value="ComGD"/>
</dbReference>
<comment type="caution">
    <text evidence="12">The sequence shown here is derived from an EMBL/GenBank/DDBJ whole genome shotgun (WGS) entry which is preliminary data.</text>
</comment>
<dbReference type="GO" id="GO:0030420">
    <property type="term" value="P:establishment of competence for transformation"/>
    <property type="evidence" value="ECO:0007669"/>
    <property type="project" value="UniProtKB-KW"/>
</dbReference>
<evidence type="ECO:0000256" key="1">
    <source>
        <dbReference type="ARBA" id="ARBA00004241"/>
    </source>
</evidence>
<keyword evidence="9" id="KW-0178">Competence</keyword>
<dbReference type="RefSeq" id="WP_007203120.1">
    <property type="nucleotide sequence ID" value="NZ_AKKV01000032.1"/>
</dbReference>
<dbReference type="Gene3D" id="3.30.700.10">
    <property type="entry name" value="Glycoprotein, Type 4 Pilin"/>
    <property type="match status" value="1"/>
</dbReference>
<dbReference type="InterPro" id="IPR012902">
    <property type="entry name" value="N_methyl_site"/>
</dbReference>
<keyword evidence="7 10" id="KW-1133">Transmembrane helix</keyword>
<comment type="subcellular location">
    <subcellularLocation>
        <location evidence="2">Cell inner membrane</location>
        <topology evidence="2">Single-pass membrane protein</topology>
    </subcellularLocation>
    <subcellularLocation>
        <location evidence="1">Cell surface</location>
    </subcellularLocation>
</comment>
<keyword evidence="6 10" id="KW-0812">Transmembrane</keyword>
<dbReference type="Proteomes" id="UP000004080">
    <property type="component" value="Unassembled WGS sequence"/>
</dbReference>
<keyword evidence="4" id="KW-0488">Methylation</keyword>
<dbReference type="EMBL" id="AKKV01000032">
    <property type="protein sequence ID" value="EIT84490.1"/>
    <property type="molecule type" value="Genomic_DNA"/>
</dbReference>
<dbReference type="GO" id="GO:0009986">
    <property type="term" value="C:cell surface"/>
    <property type="evidence" value="ECO:0007669"/>
    <property type="project" value="UniProtKB-SubCell"/>
</dbReference>
<organism evidence="12 13">
    <name type="scientific">Fictibacillus macauensis ZFHKF-1</name>
    <dbReference type="NCBI Taxonomy" id="1196324"/>
    <lineage>
        <taxon>Bacteria</taxon>
        <taxon>Bacillati</taxon>
        <taxon>Bacillota</taxon>
        <taxon>Bacilli</taxon>
        <taxon>Bacillales</taxon>
        <taxon>Fictibacillaceae</taxon>
        <taxon>Fictibacillus</taxon>
    </lineage>
</organism>
<dbReference type="InterPro" id="IPR045584">
    <property type="entry name" value="Pilin-like"/>
</dbReference>
<evidence type="ECO:0000256" key="9">
    <source>
        <dbReference type="ARBA" id="ARBA00023287"/>
    </source>
</evidence>
<keyword evidence="3" id="KW-1003">Cell membrane</keyword>
<feature type="domain" description="General secretion pathway GspH" evidence="11">
    <location>
        <begin position="46"/>
        <end position="132"/>
    </location>
</feature>
<dbReference type="eggNOG" id="COG4970">
    <property type="taxonomic scope" value="Bacteria"/>
</dbReference>
<evidence type="ECO:0000313" key="13">
    <source>
        <dbReference type="Proteomes" id="UP000004080"/>
    </source>
</evidence>
<dbReference type="NCBIfam" id="TIGR02532">
    <property type="entry name" value="IV_pilin_GFxxxE"/>
    <property type="match status" value="1"/>
</dbReference>
<dbReference type="GO" id="GO:0005886">
    <property type="term" value="C:plasma membrane"/>
    <property type="evidence" value="ECO:0007669"/>
    <property type="project" value="UniProtKB-SubCell"/>
</dbReference>
<proteinExistence type="predicted"/>
<gene>
    <name evidence="12" type="ORF">A374_15232</name>
</gene>
<evidence type="ECO:0000256" key="5">
    <source>
        <dbReference type="ARBA" id="ARBA00022519"/>
    </source>
</evidence>
<accession>I8UC66</accession>
<evidence type="ECO:0000256" key="10">
    <source>
        <dbReference type="SAM" id="Phobius"/>
    </source>
</evidence>
<keyword evidence="8 10" id="KW-0472">Membrane</keyword>
<keyword evidence="5" id="KW-0997">Cell inner membrane</keyword>
<keyword evidence="13" id="KW-1185">Reference proteome</keyword>
<evidence type="ECO:0000259" key="11">
    <source>
        <dbReference type="Pfam" id="PF12019"/>
    </source>
</evidence>
<evidence type="ECO:0000313" key="12">
    <source>
        <dbReference type="EMBL" id="EIT84490.1"/>
    </source>
</evidence>
<dbReference type="InterPro" id="IPR022346">
    <property type="entry name" value="T2SS_GspH"/>
</dbReference>
<reference evidence="12 13" key="1">
    <citation type="journal article" date="2012" name="J. Bacteriol.">
        <title>Genome of Bacillus macauensis ZFHKF-1, a Long-Chain-Forming Bacterium.</title>
        <authorList>
            <person name="Cai L."/>
            <person name="Zhang T."/>
        </authorList>
    </citation>
    <scope>NUCLEOTIDE SEQUENCE [LARGE SCALE GENOMIC DNA]</scope>
    <source>
        <strain evidence="12 13">ZFHKF-1</strain>
    </source>
</reference>
<evidence type="ECO:0000256" key="7">
    <source>
        <dbReference type="ARBA" id="ARBA00022989"/>
    </source>
</evidence>
<dbReference type="STRING" id="1196324.A374_15232"/>
<protein>
    <submittedName>
        <fullName evidence="12">ComG operon protein 4</fullName>
    </submittedName>
</protein>
<dbReference type="NCBIfam" id="NF040982">
    <property type="entry name" value="ComGD"/>
    <property type="match status" value="1"/>
</dbReference>
<sequence>MRRKAPNGFTLIELMIVLAIGSTLLAVATIYFQKSYQTKEMRLFLEKLERDLYYTQRLALQSESPVYLQWRDTEHRYVIGSSQWTVYKEVKMPSHVKVVASTLPSTQVVYNSRGNISAAGTLLISSEHQRYKLVFLLGKGRFYLEKL</sequence>
<evidence type="ECO:0000256" key="2">
    <source>
        <dbReference type="ARBA" id="ARBA00004377"/>
    </source>
</evidence>
<dbReference type="PIRSF" id="PIRSF021292">
    <property type="entry name" value="Competence_ComGD"/>
    <property type="match status" value="1"/>
</dbReference>
<dbReference type="Pfam" id="PF12019">
    <property type="entry name" value="GspH"/>
    <property type="match status" value="1"/>
</dbReference>
<dbReference type="PATRIC" id="fig|1196324.3.peg.3119"/>
<dbReference type="AlphaFoldDB" id="I8UC66"/>
<name>I8UC66_9BACL</name>
<dbReference type="GO" id="GO:0015627">
    <property type="term" value="C:type II protein secretion system complex"/>
    <property type="evidence" value="ECO:0007669"/>
    <property type="project" value="InterPro"/>
</dbReference>
<dbReference type="Pfam" id="PF07963">
    <property type="entry name" value="N_methyl"/>
    <property type="match status" value="1"/>
</dbReference>
<evidence type="ECO:0000256" key="6">
    <source>
        <dbReference type="ARBA" id="ARBA00022692"/>
    </source>
</evidence>
<evidence type="ECO:0000256" key="4">
    <source>
        <dbReference type="ARBA" id="ARBA00022481"/>
    </source>
</evidence>
<feature type="transmembrane region" description="Helical" evidence="10">
    <location>
        <begin position="12"/>
        <end position="32"/>
    </location>
</feature>
<dbReference type="GO" id="GO:0015628">
    <property type="term" value="P:protein secretion by the type II secretion system"/>
    <property type="evidence" value="ECO:0007669"/>
    <property type="project" value="InterPro"/>
</dbReference>
<dbReference type="SUPFAM" id="SSF54523">
    <property type="entry name" value="Pili subunits"/>
    <property type="match status" value="1"/>
</dbReference>